<feature type="compositionally biased region" description="Polar residues" evidence="1">
    <location>
        <begin position="286"/>
        <end position="298"/>
    </location>
</feature>
<feature type="region of interest" description="Disordered" evidence="1">
    <location>
        <begin position="1"/>
        <end position="46"/>
    </location>
</feature>
<organism evidence="2 3">
    <name type="scientific">Fusarium oxysporum f. sp. rapae</name>
    <dbReference type="NCBI Taxonomy" id="485398"/>
    <lineage>
        <taxon>Eukaryota</taxon>
        <taxon>Fungi</taxon>
        <taxon>Dikarya</taxon>
        <taxon>Ascomycota</taxon>
        <taxon>Pezizomycotina</taxon>
        <taxon>Sordariomycetes</taxon>
        <taxon>Hypocreomycetidae</taxon>
        <taxon>Hypocreales</taxon>
        <taxon>Nectriaceae</taxon>
        <taxon>Fusarium</taxon>
        <taxon>Fusarium oxysporum species complex</taxon>
    </lineage>
</organism>
<sequence>MPAANRNSNSPFTRVPGVSTSNHQRASGPQQQVVASPVRRAPTPPATADIRLTRLRGLSAILDNSSSPKEVTEIFTSELRVMAKNTTDVASILSQIIQHYKDDTPLHRQAQRERLIVYDGHWTTYFRKVAADAQWLTNQWGGEPWLPADIRATAERLFGNSEPSLYVHMLVDITKAAQAKGIDLQSLWANNGDLRVAMKRNASQYLTHQLVNSVIKSINGTRVEETSNAPNNGLQDRTVIDLVSGTEKANSDKVDMSSSNETRPITQDPNNKAPLANMDHTLPRTLDNSTPKDTSAPEQPQPSPLTKDAKAATHPTSKKRTFDQMNGAEISPYSEYERLISNLKPEQVAQLRGEALKNLEQAESDKASFDCALADLKGRKDQMKQIRDQSKTLVDEISNGMKGQSDQGVLAGVLASTGTVYVNGMTSLLDSLLQASSSSQDGRTAEELQAQRAEAVDKADKAKKRVQAVDHIEKARAIHENYKEAKGYRQKIRDLLSEADERAMDLEKACIVAFSHAEQED</sequence>
<dbReference type="Proteomes" id="UP000694050">
    <property type="component" value="Unassembled WGS sequence"/>
</dbReference>
<gene>
    <name evidence="2" type="ORF">Forpe1208_v011596</name>
</gene>
<accession>A0A8J5NN23</accession>
<feature type="compositionally biased region" description="Polar residues" evidence="1">
    <location>
        <begin position="256"/>
        <end position="270"/>
    </location>
</feature>
<proteinExistence type="predicted"/>
<protein>
    <submittedName>
        <fullName evidence="2">Uncharacterized protein</fullName>
    </submittedName>
</protein>
<comment type="caution">
    <text evidence="2">The sequence shown here is derived from an EMBL/GenBank/DDBJ whole genome shotgun (WGS) entry which is preliminary data.</text>
</comment>
<reference evidence="2" key="1">
    <citation type="submission" date="2021-04" db="EMBL/GenBank/DDBJ databases">
        <title>First draft genome resource for Brassicaceae pathogens Fusarium oxysporum f. sp. raphani and Fusarium oxysporum f. sp. rapae.</title>
        <authorList>
            <person name="Asai S."/>
        </authorList>
    </citation>
    <scope>NUCLEOTIDE SEQUENCE</scope>
    <source>
        <strain evidence="2">Tf1208</strain>
    </source>
</reference>
<name>A0A8J5NN23_FUSOX</name>
<evidence type="ECO:0000313" key="3">
    <source>
        <dbReference type="Proteomes" id="UP000694050"/>
    </source>
</evidence>
<feature type="compositionally biased region" description="Polar residues" evidence="1">
    <location>
        <begin position="1"/>
        <end position="32"/>
    </location>
</feature>
<evidence type="ECO:0000256" key="1">
    <source>
        <dbReference type="SAM" id="MobiDB-lite"/>
    </source>
</evidence>
<dbReference type="AlphaFoldDB" id="A0A8J5NN23"/>
<feature type="region of interest" description="Disordered" evidence="1">
    <location>
        <begin position="247"/>
        <end position="327"/>
    </location>
</feature>
<dbReference type="EMBL" id="JAELUQ010000008">
    <property type="protein sequence ID" value="KAG7409156.1"/>
    <property type="molecule type" value="Genomic_DNA"/>
</dbReference>
<evidence type="ECO:0000313" key="2">
    <source>
        <dbReference type="EMBL" id="KAG7409156.1"/>
    </source>
</evidence>